<dbReference type="AlphaFoldDB" id="A0A4R7CY79"/>
<feature type="transmembrane region" description="Helical" evidence="1">
    <location>
        <begin position="198"/>
        <end position="221"/>
    </location>
</feature>
<proteinExistence type="predicted"/>
<keyword evidence="1" id="KW-0812">Transmembrane</keyword>
<sequence length="290" mass="34111">MEKSSMLEQILYALLGGHQLNLTSSNPNLNNIEKIGLVLLNNTRNTIESLIQKEQNSDNSFQFHYSKNLLELTIMTLADEEFEQSNISSFLETRGLKEALVLSIATPKVDLSKQTATESKIDNLINHIYIKNDRSFTKQFIEAIQEADEIIEIFVIEKCYEKLIDFHPVPNTKMNMQLLTSTIKKYNYRIELKIKRQFFIWAFLILFILGGVITYLIPTYWSQYDFGILTTITNYLFPILTFLLVLYFFLFHKIEDKFSIITNYIEKRKRKINKKYGIDLEQIEEIEKLK</sequence>
<evidence type="ECO:0000256" key="1">
    <source>
        <dbReference type="SAM" id="Phobius"/>
    </source>
</evidence>
<gene>
    <name evidence="2" type="ORF">DFQ03_3300</name>
</gene>
<protein>
    <submittedName>
        <fullName evidence="2">Uncharacterized protein</fullName>
    </submittedName>
</protein>
<dbReference type="Proteomes" id="UP000295274">
    <property type="component" value="Unassembled WGS sequence"/>
</dbReference>
<keyword evidence="1" id="KW-1133">Transmembrane helix</keyword>
<evidence type="ECO:0000313" key="2">
    <source>
        <dbReference type="EMBL" id="TDS12842.1"/>
    </source>
</evidence>
<keyword evidence="3" id="KW-1185">Reference proteome</keyword>
<feature type="transmembrane region" description="Helical" evidence="1">
    <location>
        <begin position="227"/>
        <end position="250"/>
    </location>
</feature>
<keyword evidence="1" id="KW-0472">Membrane</keyword>
<dbReference type="EMBL" id="SNZW01000017">
    <property type="protein sequence ID" value="TDS12842.1"/>
    <property type="molecule type" value="Genomic_DNA"/>
</dbReference>
<evidence type="ECO:0000313" key="3">
    <source>
        <dbReference type="Proteomes" id="UP000295274"/>
    </source>
</evidence>
<organism evidence="2 3">
    <name type="scientific">Maribacter caenipelagi</name>
    <dbReference type="NCBI Taxonomy" id="1447781"/>
    <lineage>
        <taxon>Bacteria</taxon>
        <taxon>Pseudomonadati</taxon>
        <taxon>Bacteroidota</taxon>
        <taxon>Flavobacteriia</taxon>
        <taxon>Flavobacteriales</taxon>
        <taxon>Flavobacteriaceae</taxon>
        <taxon>Maribacter</taxon>
    </lineage>
</organism>
<accession>A0A4R7CY79</accession>
<reference evidence="2 3" key="1">
    <citation type="submission" date="2019-03" db="EMBL/GenBank/DDBJ databases">
        <title>Genomic Encyclopedia of Type Strains, Phase III (KMG-III): the genomes of soil and plant-associated and newly described type strains.</title>
        <authorList>
            <person name="Whitman W."/>
        </authorList>
    </citation>
    <scope>NUCLEOTIDE SEQUENCE [LARGE SCALE GENOMIC DNA]</scope>
    <source>
        <strain evidence="2 3">CECT 8455</strain>
    </source>
</reference>
<name>A0A4R7CY79_9FLAO</name>
<comment type="caution">
    <text evidence="2">The sequence shown here is derived from an EMBL/GenBank/DDBJ whole genome shotgun (WGS) entry which is preliminary data.</text>
</comment>